<feature type="domain" description="Thiamin pyrophosphokinase thiamin-binding" evidence="6">
    <location>
        <begin position="153"/>
        <end position="212"/>
    </location>
</feature>
<accession>A0A7C3KRR5</accession>
<evidence type="ECO:0000256" key="3">
    <source>
        <dbReference type="ARBA" id="ARBA00022777"/>
    </source>
</evidence>
<dbReference type="GO" id="GO:0004788">
    <property type="term" value="F:thiamine diphosphokinase activity"/>
    <property type="evidence" value="ECO:0007669"/>
    <property type="project" value="UniProtKB-UniRule"/>
</dbReference>
<dbReference type="GO" id="GO:0006772">
    <property type="term" value="P:thiamine metabolic process"/>
    <property type="evidence" value="ECO:0007669"/>
    <property type="project" value="UniProtKB-UniRule"/>
</dbReference>
<dbReference type="Gene3D" id="3.40.50.10240">
    <property type="entry name" value="Thiamin pyrophosphokinase, catalytic domain"/>
    <property type="match status" value="1"/>
</dbReference>
<dbReference type="PANTHER" id="PTHR41299:SF1">
    <property type="entry name" value="THIAMINE PYROPHOSPHOKINASE"/>
    <property type="match status" value="1"/>
</dbReference>
<keyword evidence="1 7" id="KW-0808">Transferase</keyword>
<dbReference type="AlphaFoldDB" id="A0A7C3KRR5"/>
<dbReference type="CDD" id="cd07995">
    <property type="entry name" value="TPK"/>
    <property type="match status" value="1"/>
</dbReference>
<dbReference type="Pfam" id="PF04265">
    <property type="entry name" value="TPK_B1_binding"/>
    <property type="match status" value="1"/>
</dbReference>
<dbReference type="InterPro" id="IPR007371">
    <property type="entry name" value="TPK_catalytic"/>
</dbReference>
<dbReference type="GO" id="GO:0009229">
    <property type="term" value="P:thiamine diphosphate biosynthetic process"/>
    <property type="evidence" value="ECO:0007669"/>
    <property type="project" value="InterPro"/>
</dbReference>
<dbReference type="SMART" id="SM00983">
    <property type="entry name" value="TPK_B1_binding"/>
    <property type="match status" value="1"/>
</dbReference>
<dbReference type="Pfam" id="PF04263">
    <property type="entry name" value="TPK_catalytic"/>
    <property type="match status" value="1"/>
</dbReference>
<gene>
    <name evidence="7" type="ORF">ENU78_05390</name>
</gene>
<dbReference type="PANTHER" id="PTHR41299">
    <property type="entry name" value="THIAMINE PYROPHOSPHOKINASE"/>
    <property type="match status" value="1"/>
</dbReference>
<keyword evidence="4" id="KW-0067">ATP-binding</keyword>
<evidence type="ECO:0000256" key="4">
    <source>
        <dbReference type="ARBA" id="ARBA00022840"/>
    </source>
</evidence>
<dbReference type="GO" id="GO:0005524">
    <property type="term" value="F:ATP binding"/>
    <property type="evidence" value="ECO:0007669"/>
    <property type="project" value="UniProtKB-KW"/>
</dbReference>
<dbReference type="InterPro" id="IPR006282">
    <property type="entry name" value="Thi_PPkinase"/>
</dbReference>
<protein>
    <recommendedName>
        <fullName evidence="5">Thiamine diphosphokinase</fullName>
        <ecNumber evidence="5">2.7.6.2</ecNumber>
    </recommendedName>
</protein>
<dbReference type="SUPFAM" id="SSF63862">
    <property type="entry name" value="Thiamin pyrophosphokinase, substrate-binding domain"/>
    <property type="match status" value="1"/>
</dbReference>
<evidence type="ECO:0000256" key="5">
    <source>
        <dbReference type="NCBIfam" id="TIGR01378"/>
    </source>
</evidence>
<comment type="caution">
    <text evidence="7">The sequence shown here is derived from an EMBL/GenBank/DDBJ whole genome shotgun (WGS) entry which is preliminary data.</text>
</comment>
<dbReference type="InterPro" id="IPR036759">
    <property type="entry name" value="TPK_catalytic_sf"/>
</dbReference>
<keyword evidence="3 7" id="KW-0418">Kinase</keyword>
<sequence length="219" mass="24994">MNNNIGKILIFVNGESQITDFELEEILPVDKVICADGGTKIALKLGIFPDIIVGDLDSITEDIEKRLTKHKVEWKIYPTDKDETDLELAVKEAVKFKPNSIYFVGLLGGRIDHTLANIFFLERLKDLNIEPYVIDRKLRIYIMKGEEEKIIWGNKGDTLSLIPLSDVVEGIYLEGLKYGLNYEPLYRNLTRGISNMFISYQAKISIQKGTLLVIHLYQT</sequence>
<dbReference type="SUPFAM" id="SSF63999">
    <property type="entry name" value="Thiamin pyrophosphokinase, catalytic domain"/>
    <property type="match status" value="1"/>
</dbReference>
<dbReference type="GO" id="GO:0016301">
    <property type="term" value="F:kinase activity"/>
    <property type="evidence" value="ECO:0007669"/>
    <property type="project" value="UniProtKB-KW"/>
</dbReference>
<dbReference type="EC" id="2.7.6.2" evidence="5"/>
<dbReference type="InterPro" id="IPR036371">
    <property type="entry name" value="TPK_B1-bd_sf"/>
</dbReference>
<dbReference type="GO" id="GO:0030975">
    <property type="term" value="F:thiamine binding"/>
    <property type="evidence" value="ECO:0007669"/>
    <property type="project" value="InterPro"/>
</dbReference>
<proteinExistence type="predicted"/>
<reference evidence="7" key="1">
    <citation type="journal article" date="2020" name="mSystems">
        <title>Genome- and Community-Level Interaction Insights into Carbon Utilization and Element Cycling Functions of Hydrothermarchaeota in Hydrothermal Sediment.</title>
        <authorList>
            <person name="Zhou Z."/>
            <person name="Liu Y."/>
            <person name="Xu W."/>
            <person name="Pan J."/>
            <person name="Luo Z.H."/>
            <person name="Li M."/>
        </authorList>
    </citation>
    <scope>NUCLEOTIDE SEQUENCE [LARGE SCALE GENOMIC DNA]</scope>
    <source>
        <strain evidence="7">SpSt-70</strain>
    </source>
</reference>
<evidence type="ECO:0000256" key="1">
    <source>
        <dbReference type="ARBA" id="ARBA00022679"/>
    </source>
</evidence>
<name>A0A7C3KRR5_DICTH</name>
<dbReference type="EMBL" id="DTDV01000015">
    <property type="protein sequence ID" value="HGK23863.1"/>
    <property type="molecule type" value="Genomic_DNA"/>
</dbReference>
<evidence type="ECO:0000313" key="7">
    <source>
        <dbReference type="EMBL" id="HGK23863.1"/>
    </source>
</evidence>
<dbReference type="InterPro" id="IPR007373">
    <property type="entry name" value="Thiamin_PyroPKinase_B1-bd"/>
</dbReference>
<keyword evidence="2" id="KW-0547">Nucleotide-binding</keyword>
<evidence type="ECO:0000259" key="6">
    <source>
        <dbReference type="SMART" id="SM00983"/>
    </source>
</evidence>
<evidence type="ECO:0000256" key="2">
    <source>
        <dbReference type="ARBA" id="ARBA00022741"/>
    </source>
</evidence>
<dbReference type="InterPro" id="IPR053149">
    <property type="entry name" value="TPK"/>
</dbReference>
<dbReference type="NCBIfam" id="TIGR01378">
    <property type="entry name" value="thi_PPkinase"/>
    <property type="match status" value="1"/>
</dbReference>
<organism evidence="7">
    <name type="scientific">Dictyoglomus thermophilum</name>
    <dbReference type="NCBI Taxonomy" id="14"/>
    <lineage>
        <taxon>Bacteria</taxon>
        <taxon>Pseudomonadati</taxon>
        <taxon>Dictyoglomota</taxon>
        <taxon>Dictyoglomia</taxon>
        <taxon>Dictyoglomales</taxon>
        <taxon>Dictyoglomaceae</taxon>
        <taxon>Dictyoglomus</taxon>
    </lineage>
</organism>